<evidence type="ECO:0000259" key="1">
    <source>
        <dbReference type="Pfam" id="PF00535"/>
    </source>
</evidence>
<dbReference type="RefSeq" id="WP_047957121.1">
    <property type="nucleotide sequence ID" value="NZ_LDPG01000032.1"/>
</dbReference>
<dbReference type="PANTHER" id="PTHR48090">
    <property type="entry name" value="UNDECAPRENYL-PHOSPHATE 4-DEOXY-4-FORMAMIDO-L-ARABINOSE TRANSFERASE-RELATED"/>
    <property type="match status" value="1"/>
</dbReference>
<comment type="caution">
    <text evidence="2">The sequence shown here is derived from an EMBL/GenBank/DDBJ whole genome shotgun (WGS) entry which is preliminary data.</text>
</comment>
<dbReference type="SUPFAM" id="SSF53448">
    <property type="entry name" value="Nucleotide-diphospho-sugar transferases"/>
    <property type="match status" value="1"/>
</dbReference>
<dbReference type="EMBL" id="LDPG01000032">
    <property type="protein sequence ID" value="KLV14385.1"/>
    <property type="molecule type" value="Genomic_DNA"/>
</dbReference>
<dbReference type="GO" id="GO:0016740">
    <property type="term" value="F:transferase activity"/>
    <property type="evidence" value="ECO:0007669"/>
    <property type="project" value="UniProtKB-KW"/>
</dbReference>
<name>A0A0J1KD50_BACAN</name>
<dbReference type="Pfam" id="PF00535">
    <property type="entry name" value="Glycos_transf_2"/>
    <property type="match status" value="1"/>
</dbReference>
<evidence type="ECO:0000313" key="3">
    <source>
        <dbReference type="Proteomes" id="UP000035904"/>
    </source>
</evidence>
<dbReference type="InterPro" id="IPR050256">
    <property type="entry name" value="Glycosyltransferase_2"/>
</dbReference>
<organism evidence="2 3">
    <name type="scientific">Bacillus anthracis</name>
    <name type="common">anthrax bacterium</name>
    <dbReference type="NCBI Taxonomy" id="1392"/>
    <lineage>
        <taxon>Bacteria</taxon>
        <taxon>Bacillati</taxon>
        <taxon>Bacillota</taxon>
        <taxon>Bacilli</taxon>
        <taxon>Bacillales</taxon>
        <taxon>Bacillaceae</taxon>
        <taxon>Bacillus</taxon>
        <taxon>Bacillus cereus group</taxon>
    </lineage>
</organism>
<dbReference type="AlphaFoldDB" id="A0A0J1KD50"/>
<gene>
    <name evidence="2" type="ORF">ABW01_27575</name>
</gene>
<dbReference type="InterPro" id="IPR001173">
    <property type="entry name" value="Glyco_trans_2-like"/>
</dbReference>
<dbReference type="InterPro" id="IPR029044">
    <property type="entry name" value="Nucleotide-diphossugar_trans"/>
</dbReference>
<feature type="domain" description="Glycosyltransferase 2-like" evidence="1">
    <location>
        <begin position="7"/>
        <end position="166"/>
    </location>
</feature>
<evidence type="ECO:0000313" key="2">
    <source>
        <dbReference type="EMBL" id="KLV14385.1"/>
    </source>
</evidence>
<protein>
    <submittedName>
        <fullName evidence="2">Glycosyl transferase family 2</fullName>
    </submittedName>
</protein>
<sequence>MLKKKLIIIPAYNESTNLIHVVEDIEKNAPDFDYVIINDCSKDDTEHICKDNNFNYVSLPINLGIGGGMQTGYKYAQRHGYDVAVQFDGDGQHDAAYLGALLKEMEDTGADMVIGSRFINKEGFQSSFTRRVGIRFFEKLIKIVSGKRITDATSGFRMVNRKIINEFCEYYPKDYPEPESIVAVIRNNYEVKEVPVLMRERMGGTSSIVNYKAIYYMIKVTLAITIDRLKPKGKENAS</sequence>
<keyword evidence="2" id="KW-0808">Transferase</keyword>
<dbReference type="PATRIC" id="fig|1392.242.peg.4345"/>
<dbReference type="Gene3D" id="3.90.550.10">
    <property type="entry name" value="Spore Coat Polysaccharide Biosynthesis Protein SpsA, Chain A"/>
    <property type="match status" value="1"/>
</dbReference>
<dbReference type="Proteomes" id="UP000035904">
    <property type="component" value="Unassembled WGS sequence"/>
</dbReference>
<reference evidence="2 3" key="1">
    <citation type="submission" date="2015-05" db="EMBL/GenBank/DDBJ databases">
        <title>Whole genome sequence and identification of bacterial endophytes from Costus igneus.</title>
        <authorList>
            <person name="Lee Y.P."/>
            <person name="Gan H.M."/>
            <person name="Eng W."/>
            <person name="Wheatley M.S."/>
            <person name="Caraballo A."/>
            <person name="Polter S."/>
            <person name="Savka M.A."/>
            <person name="Hudson A.O."/>
        </authorList>
    </citation>
    <scope>NUCLEOTIDE SEQUENCE [LARGE SCALE GENOMIC DNA]</scope>
    <source>
        <strain evidence="2 3">RIT375</strain>
    </source>
</reference>
<dbReference type="PANTHER" id="PTHR48090:SF7">
    <property type="entry name" value="RFBJ PROTEIN"/>
    <property type="match status" value="1"/>
</dbReference>
<dbReference type="CDD" id="cd04179">
    <property type="entry name" value="DPM_DPG-synthase_like"/>
    <property type="match status" value="1"/>
</dbReference>
<accession>A0A0J1KD50</accession>
<proteinExistence type="predicted"/>